<name>A0A9X6NCB6_HYPEX</name>
<dbReference type="PROSITE" id="PS51716">
    <property type="entry name" value="G_IRG"/>
    <property type="match status" value="1"/>
</dbReference>
<keyword evidence="2" id="KW-0547">Nucleotide-binding</keyword>
<keyword evidence="4" id="KW-0342">GTP-binding</keyword>
<accession>A0A9X6NCB6</accession>
<dbReference type="PANTHER" id="PTHR32341:SF10">
    <property type="entry name" value="INTERFERON-INDUCIBLE GTPASE 5"/>
    <property type="match status" value="1"/>
</dbReference>
<evidence type="ECO:0000256" key="2">
    <source>
        <dbReference type="ARBA" id="ARBA00022741"/>
    </source>
</evidence>
<dbReference type="Pfam" id="PF05049">
    <property type="entry name" value="IIGP"/>
    <property type="match status" value="1"/>
</dbReference>
<keyword evidence="3" id="KW-0378">Hydrolase</keyword>
<evidence type="ECO:0000256" key="4">
    <source>
        <dbReference type="ARBA" id="ARBA00023134"/>
    </source>
</evidence>
<evidence type="ECO:0000313" key="6">
    <source>
        <dbReference type="EMBL" id="OWA51310.1"/>
    </source>
</evidence>
<keyword evidence="7" id="KW-1185">Reference proteome</keyword>
<evidence type="ECO:0000313" key="7">
    <source>
        <dbReference type="Proteomes" id="UP000192578"/>
    </source>
</evidence>
<dbReference type="Proteomes" id="UP000192578">
    <property type="component" value="Unassembled WGS sequence"/>
</dbReference>
<dbReference type="Gene3D" id="3.40.50.300">
    <property type="entry name" value="P-loop containing nucleotide triphosphate hydrolases"/>
    <property type="match status" value="1"/>
</dbReference>
<comment type="similarity">
    <text evidence="1">Belongs to the TRAFAC class dynamin-like GTPase superfamily. IRG family.</text>
</comment>
<dbReference type="PANTHER" id="PTHR32341">
    <property type="entry name" value="INTERFERON-INDUCIBLE GTPASE"/>
    <property type="match status" value="1"/>
</dbReference>
<dbReference type="InterPro" id="IPR030385">
    <property type="entry name" value="G_IRG_dom"/>
</dbReference>
<organism evidence="6 7">
    <name type="scientific">Hypsibius exemplaris</name>
    <name type="common">Freshwater tardigrade</name>
    <dbReference type="NCBI Taxonomy" id="2072580"/>
    <lineage>
        <taxon>Eukaryota</taxon>
        <taxon>Metazoa</taxon>
        <taxon>Ecdysozoa</taxon>
        <taxon>Tardigrada</taxon>
        <taxon>Eutardigrada</taxon>
        <taxon>Parachela</taxon>
        <taxon>Hypsibioidea</taxon>
        <taxon>Hypsibiidae</taxon>
        <taxon>Hypsibius</taxon>
    </lineage>
</organism>
<gene>
    <name evidence="6" type="ORF">BV898_15797</name>
</gene>
<dbReference type="InterPro" id="IPR027417">
    <property type="entry name" value="P-loop_NTPase"/>
</dbReference>
<dbReference type="GO" id="GO:0016787">
    <property type="term" value="F:hydrolase activity"/>
    <property type="evidence" value="ECO:0007669"/>
    <property type="project" value="UniProtKB-KW"/>
</dbReference>
<dbReference type="InterPro" id="IPR051515">
    <property type="entry name" value="IRG"/>
</dbReference>
<evidence type="ECO:0000256" key="1">
    <source>
        <dbReference type="ARBA" id="ARBA00005429"/>
    </source>
</evidence>
<protein>
    <submittedName>
        <fullName evidence="6">Interferon-inducible GTPase 1</fullName>
    </submittedName>
</protein>
<dbReference type="InterPro" id="IPR007743">
    <property type="entry name" value="Immunity-related_GTPase-like"/>
</dbReference>
<dbReference type="AlphaFoldDB" id="A0A9X6NCB6"/>
<dbReference type="GO" id="GO:0016020">
    <property type="term" value="C:membrane"/>
    <property type="evidence" value="ECO:0007669"/>
    <property type="project" value="InterPro"/>
</dbReference>
<feature type="domain" description="IRG-type G" evidence="5">
    <location>
        <begin position="74"/>
        <end position="254"/>
    </location>
</feature>
<evidence type="ECO:0000256" key="3">
    <source>
        <dbReference type="ARBA" id="ARBA00022801"/>
    </source>
</evidence>
<sequence length="297" mass="32519">MGAEMSQLGMTAGLEIGRAVMGAMKPLVVQALTALLAKLQEKPECPKDVPAAAGMTAEQMREAARKAVGIDCTNHYNFGVTGISGTGKSSFINAVRGLKSNEPGAAPVGEDETTLKIAPFPHASYPHIVLWDTPGCGTFKIPAADYFQEQQLFCFDFLIVIIGRNIKEDELAIAKEARKNNVPVFFVRSKADDSIANIVNDEGVTRQQAVQKFKKIIEAQQENQLNKQGFPEVPLFAVSSRTLFNLFRVRTRAESETTQAANVIPDVVLDEHKLMQTVLTLAYHRRQYISAAVETLP</sequence>
<dbReference type="GO" id="GO:0005525">
    <property type="term" value="F:GTP binding"/>
    <property type="evidence" value="ECO:0007669"/>
    <property type="project" value="UniProtKB-KW"/>
</dbReference>
<dbReference type="EMBL" id="MTYJ01000221">
    <property type="protein sequence ID" value="OWA51310.1"/>
    <property type="molecule type" value="Genomic_DNA"/>
</dbReference>
<evidence type="ECO:0000259" key="5">
    <source>
        <dbReference type="PROSITE" id="PS51716"/>
    </source>
</evidence>
<dbReference type="SUPFAM" id="SSF52540">
    <property type="entry name" value="P-loop containing nucleoside triphosphate hydrolases"/>
    <property type="match status" value="1"/>
</dbReference>
<reference evidence="7" key="1">
    <citation type="submission" date="2017-01" db="EMBL/GenBank/DDBJ databases">
        <title>Comparative genomics of anhydrobiosis in the tardigrade Hypsibius dujardini.</title>
        <authorList>
            <person name="Yoshida Y."/>
            <person name="Koutsovoulos G."/>
            <person name="Laetsch D."/>
            <person name="Stevens L."/>
            <person name="Kumar S."/>
            <person name="Horikawa D."/>
            <person name="Ishino K."/>
            <person name="Komine S."/>
            <person name="Tomita M."/>
            <person name="Blaxter M."/>
            <person name="Arakawa K."/>
        </authorList>
    </citation>
    <scope>NUCLEOTIDE SEQUENCE [LARGE SCALE GENOMIC DNA]</scope>
    <source>
        <strain evidence="7">Z151</strain>
    </source>
</reference>
<proteinExistence type="inferred from homology"/>
<comment type="caution">
    <text evidence="6">The sequence shown here is derived from an EMBL/GenBank/DDBJ whole genome shotgun (WGS) entry which is preliminary data.</text>
</comment>
<dbReference type="OrthoDB" id="422720at2759"/>